<protein>
    <recommendedName>
        <fullName evidence="4">Wzy</fullName>
    </recommendedName>
</protein>
<name>B5YJB8_THEYD</name>
<evidence type="ECO:0000313" key="3">
    <source>
        <dbReference type="Proteomes" id="UP000000718"/>
    </source>
</evidence>
<keyword evidence="1" id="KW-1133">Transmembrane helix</keyword>
<keyword evidence="3" id="KW-1185">Reference proteome</keyword>
<feature type="transmembrane region" description="Helical" evidence="1">
    <location>
        <begin position="182"/>
        <end position="203"/>
    </location>
</feature>
<feature type="transmembrane region" description="Helical" evidence="1">
    <location>
        <begin position="262"/>
        <end position="280"/>
    </location>
</feature>
<feature type="transmembrane region" description="Helical" evidence="1">
    <location>
        <begin position="379"/>
        <end position="400"/>
    </location>
</feature>
<sequence length="481" mass="56658">MLSKYLYFHQLIKIIVTLIILLICFIFCLQYICGVPINANLLTYFLLFIICIFTYRLSKSSRIFLQNMINLSVAFFIIIFFLQRIIILIINPSFFGWVQYEGFKTLTINELNWAIITYCIITGIFVISIKLFSENVKFSSTQFVDIYFKSRKLIYFLAYLIQISLILLTIKMNWKMGQEWHYGWITRLLPVSIFPYIFACFLVDYRHLLNKAEKGIIIIFFLLNYLWGLLQGSRAGIYLLILLFLIAFLTKYGDFKISLKSLGIFFLLILFISIPSWFIAANIRGTTYETEIIPIISSISQRLSGGIDNFILIINNRYYEQYTDIISWANIIKSSINAFVPGNLFNIPFESLGSFMKILIYGDESERIHGEGWTVSAQFYIMTDYFGMYIFTFLWAMLFVKLFKFFSNKNSFLNRLIKIQLFNIFILNFWDGHNLDAIISEIMYIAFYYIAFHLFLNFVYFTIKNETNGKKQSCIEKFQGS</sequence>
<feature type="transmembrane region" description="Helical" evidence="1">
    <location>
        <begin position="38"/>
        <end position="57"/>
    </location>
</feature>
<dbReference type="InParanoid" id="B5YJB8"/>
<feature type="transmembrane region" description="Helical" evidence="1">
    <location>
        <begin position="111"/>
        <end position="132"/>
    </location>
</feature>
<feature type="transmembrane region" description="Helical" evidence="1">
    <location>
        <begin position="12"/>
        <end position="32"/>
    </location>
</feature>
<feature type="transmembrane region" description="Helical" evidence="1">
    <location>
        <begin position="69"/>
        <end position="91"/>
    </location>
</feature>
<dbReference type="EnsemblBacteria" id="ACI22004">
    <property type="protein sequence ID" value="ACI22004"/>
    <property type="gene ID" value="THEYE_A0488"/>
</dbReference>
<feature type="transmembrane region" description="Helical" evidence="1">
    <location>
        <begin position="215"/>
        <end position="230"/>
    </location>
</feature>
<dbReference type="STRING" id="289376.THEYE_A0488"/>
<keyword evidence="1" id="KW-0472">Membrane</keyword>
<evidence type="ECO:0000256" key="1">
    <source>
        <dbReference type="SAM" id="Phobius"/>
    </source>
</evidence>
<accession>B5YJB8</accession>
<dbReference type="PATRIC" id="fig|289376.4.peg.483"/>
<feature type="transmembrane region" description="Helical" evidence="1">
    <location>
        <begin position="442"/>
        <end position="463"/>
    </location>
</feature>
<gene>
    <name evidence="2" type="ordered locus">THEYE_A0488</name>
</gene>
<reference evidence="3" key="1">
    <citation type="submission" date="2008-08" db="EMBL/GenBank/DDBJ databases">
        <title>The complete genome sequence of Thermodesulfovibrio yellowstonii strain ATCC 51303 / DSM 11347 / YP87.</title>
        <authorList>
            <person name="Dodson R.J."/>
            <person name="Durkin A.S."/>
            <person name="Wu M."/>
            <person name="Eisen J."/>
            <person name="Sutton G."/>
        </authorList>
    </citation>
    <scope>NUCLEOTIDE SEQUENCE [LARGE SCALE GENOMIC DNA]</scope>
    <source>
        <strain evidence="3">ATCC 51303 / DSM 11347 / YP87</strain>
    </source>
</reference>
<reference evidence="2 3" key="2">
    <citation type="journal article" date="2015" name="Genome Announc.">
        <title>Genome Sequence of the Sulfate-Reducing Thermophilic Bacterium Thermodesulfovibrio yellowstonii Strain DSM 11347T (Phylum Nitrospirae).</title>
        <authorList>
            <person name="Bhatnagar S."/>
            <person name="Badger J.H."/>
            <person name="Madupu R."/>
            <person name="Khouri H.M."/>
            <person name="O'Connor E.M."/>
            <person name="Robb F.T."/>
            <person name="Ward N.L."/>
            <person name="Eisen J.A."/>
        </authorList>
    </citation>
    <scope>NUCLEOTIDE SEQUENCE [LARGE SCALE GENOMIC DNA]</scope>
    <source>
        <strain evidence="3">ATCC 51303 / DSM 11347 / YP87</strain>
    </source>
</reference>
<keyword evidence="1" id="KW-0812">Transmembrane</keyword>
<dbReference type="AlphaFoldDB" id="B5YJB8"/>
<evidence type="ECO:0000313" key="2">
    <source>
        <dbReference type="EMBL" id="ACI22004.1"/>
    </source>
</evidence>
<organism evidence="2 3">
    <name type="scientific">Thermodesulfovibrio yellowstonii (strain ATCC 51303 / DSM 11347 / YP87)</name>
    <dbReference type="NCBI Taxonomy" id="289376"/>
    <lineage>
        <taxon>Bacteria</taxon>
        <taxon>Pseudomonadati</taxon>
        <taxon>Nitrospirota</taxon>
        <taxon>Thermodesulfovibrionia</taxon>
        <taxon>Thermodesulfovibrionales</taxon>
        <taxon>Thermodesulfovibrionaceae</taxon>
        <taxon>Thermodesulfovibrio</taxon>
    </lineage>
</organism>
<feature type="transmembrane region" description="Helical" evidence="1">
    <location>
        <begin position="153"/>
        <end position="170"/>
    </location>
</feature>
<evidence type="ECO:0008006" key="4">
    <source>
        <dbReference type="Google" id="ProtNLM"/>
    </source>
</evidence>
<dbReference type="KEGG" id="tye:THEYE_A0488"/>
<dbReference type="HOGENOM" id="CLU_567338_0_0_0"/>
<proteinExistence type="predicted"/>
<dbReference type="EMBL" id="CP001147">
    <property type="protein sequence ID" value="ACI22004.1"/>
    <property type="molecule type" value="Genomic_DNA"/>
</dbReference>
<dbReference type="Proteomes" id="UP000000718">
    <property type="component" value="Chromosome"/>
</dbReference>